<evidence type="ECO:0000256" key="18">
    <source>
        <dbReference type="ARBA" id="ARBA00078179"/>
    </source>
</evidence>
<feature type="transmembrane region" description="Helical" evidence="21">
    <location>
        <begin position="535"/>
        <end position="554"/>
    </location>
</feature>
<keyword evidence="14 21" id="KW-0472">Membrane</keyword>
<dbReference type="FunFam" id="2.20.28.10:FF:000004">
    <property type="entry name" value="DNA replication licensing factor MCM7"/>
    <property type="match status" value="1"/>
</dbReference>
<evidence type="ECO:0000256" key="15">
    <source>
        <dbReference type="ARBA" id="ARBA00023242"/>
    </source>
</evidence>
<feature type="region of interest" description="Disordered" evidence="20">
    <location>
        <begin position="559"/>
        <end position="593"/>
    </location>
</feature>
<dbReference type="SUPFAM" id="SSF50249">
    <property type="entry name" value="Nucleic acid-binding proteins"/>
    <property type="match status" value="1"/>
</dbReference>
<dbReference type="EC" id="3.6.4.12" evidence="4"/>
<keyword evidence="16" id="KW-0131">Cell cycle</keyword>
<keyword evidence="10" id="KW-0347">Helicase</keyword>
<keyword evidence="9" id="KW-0378">Hydrolase</keyword>
<keyword evidence="15" id="KW-0539">Nucleus</keyword>
<evidence type="ECO:0000313" key="23">
    <source>
        <dbReference type="EMBL" id="ETS61535.1"/>
    </source>
</evidence>
<proteinExistence type="inferred from homology"/>
<dbReference type="Pfam" id="PF14551">
    <property type="entry name" value="MCM_N"/>
    <property type="match status" value="1"/>
</dbReference>
<feature type="transmembrane region" description="Helical" evidence="21">
    <location>
        <begin position="483"/>
        <end position="503"/>
    </location>
</feature>
<feature type="region of interest" description="Disordered" evidence="20">
    <location>
        <begin position="789"/>
        <end position="809"/>
    </location>
</feature>
<evidence type="ECO:0000256" key="13">
    <source>
        <dbReference type="ARBA" id="ARBA00023125"/>
    </source>
</evidence>
<dbReference type="InterPro" id="IPR012340">
    <property type="entry name" value="NA-bd_OB-fold"/>
</dbReference>
<feature type="transmembrane region" description="Helical" evidence="21">
    <location>
        <begin position="212"/>
        <end position="234"/>
    </location>
</feature>
<dbReference type="GO" id="GO:0042555">
    <property type="term" value="C:MCM complex"/>
    <property type="evidence" value="ECO:0007669"/>
    <property type="project" value="InterPro"/>
</dbReference>
<evidence type="ECO:0000256" key="21">
    <source>
        <dbReference type="SAM" id="Phobius"/>
    </source>
</evidence>
<reference evidence="23 24" key="1">
    <citation type="journal article" date="2014" name="Genome Announc.">
        <title>Genome sequence of the basidiomycetous fungus Pseudozyma aphidis DSM70725, an efficient producer of biosurfactant mannosylerythritol lipids.</title>
        <authorList>
            <person name="Lorenz S."/>
            <person name="Guenther M."/>
            <person name="Grumaz C."/>
            <person name="Rupp S."/>
            <person name="Zibek S."/>
            <person name="Sohn K."/>
        </authorList>
    </citation>
    <scope>NUCLEOTIDE SEQUENCE [LARGE SCALE GENOMIC DNA]</scope>
    <source>
        <strain evidence="24">ATCC 32657 / CBS 517.83 / DSM 70725 / JCM 10318 / NBRC 10182 / NRRL Y-7954 / St-0401</strain>
    </source>
</reference>
<keyword evidence="11 19" id="KW-0067">ATP-binding</keyword>
<feature type="transmembrane region" description="Helical" evidence="21">
    <location>
        <begin position="291"/>
        <end position="313"/>
    </location>
</feature>
<feature type="transmembrane region" description="Helical" evidence="21">
    <location>
        <begin position="443"/>
        <end position="471"/>
    </location>
</feature>
<feature type="domain" description="MCM C-terminal AAA(+) ATPase" evidence="22">
    <location>
        <begin position="1026"/>
        <end position="1232"/>
    </location>
</feature>
<dbReference type="FunFam" id="3.40.50.300:FF:000288">
    <property type="entry name" value="DNA replication licensing factor MCM7"/>
    <property type="match status" value="1"/>
</dbReference>
<dbReference type="InterPro" id="IPR041562">
    <property type="entry name" value="MCM_lid"/>
</dbReference>
<feature type="compositionally biased region" description="Basic and acidic residues" evidence="20">
    <location>
        <begin position="154"/>
        <end position="166"/>
    </location>
</feature>
<dbReference type="SUPFAM" id="SSF52540">
    <property type="entry name" value="P-loop containing nucleoside triphosphate hydrolases"/>
    <property type="match status" value="1"/>
</dbReference>
<dbReference type="Pfam" id="PF00493">
    <property type="entry name" value="MCM"/>
    <property type="match status" value="1"/>
</dbReference>
<evidence type="ECO:0000256" key="8">
    <source>
        <dbReference type="ARBA" id="ARBA00022741"/>
    </source>
</evidence>
<dbReference type="GO" id="GO:0017116">
    <property type="term" value="F:single-stranded DNA helicase activity"/>
    <property type="evidence" value="ECO:0007669"/>
    <property type="project" value="TreeGrafter"/>
</dbReference>
<dbReference type="HOGENOM" id="CLU_251904_0_0_1"/>
<dbReference type="CDD" id="cd17758">
    <property type="entry name" value="MCM7"/>
    <property type="match status" value="1"/>
</dbReference>
<dbReference type="GO" id="GO:0016020">
    <property type="term" value="C:membrane"/>
    <property type="evidence" value="ECO:0007669"/>
    <property type="project" value="UniProtKB-SubCell"/>
</dbReference>
<accession>W3VJ36</accession>
<keyword evidence="8 19" id="KW-0547">Nucleotide-binding</keyword>
<evidence type="ECO:0000256" key="14">
    <source>
        <dbReference type="ARBA" id="ARBA00023136"/>
    </source>
</evidence>
<evidence type="ECO:0000256" key="7">
    <source>
        <dbReference type="ARBA" id="ARBA00022705"/>
    </source>
</evidence>
<feature type="compositionally biased region" description="Basic and acidic residues" evidence="20">
    <location>
        <begin position="116"/>
        <end position="134"/>
    </location>
</feature>
<evidence type="ECO:0000256" key="6">
    <source>
        <dbReference type="ARBA" id="ARBA00022692"/>
    </source>
</evidence>
<evidence type="ECO:0000256" key="3">
    <source>
        <dbReference type="ARBA" id="ARBA00008566"/>
    </source>
</evidence>
<feature type="compositionally biased region" description="Polar residues" evidence="20">
    <location>
        <begin position="581"/>
        <end position="590"/>
    </location>
</feature>
<dbReference type="FunFam" id="1.50.10.150:FF:000004">
    <property type="entry name" value="Malic acid transporter"/>
    <property type="match status" value="1"/>
</dbReference>
<dbReference type="InterPro" id="IPR033762">
    <property type="entry name" value="MCM_OB"/>
</dbReference>
<dbReference type="Pfam" id="PF17207">
    <property type="entry name" value="MCM_OB"/>
    <property type="match status" value="1"/>
</dbReference>
<dbReference type="Pfam" id="PF24901">
    <property type="entry name" value="WHD_MCM7"/>
    <property type="match status" value="1"/>
</dbReference>
<dbReference type="GO" id="GO:0043596">
    <property type="term" value="C:nuclear replication fork"/>
    <property type="evidence" value="ECO:0007669"/>
    <property type="project" value="UniProtKB-ARBA"/>
</dbReference>
<keyword evidence="12 21" id="KW-1133">Transmembrane helix</keyword>
<comment type="catalytic activity">
    <reaction evidence="17">
        <text>ATP + H2O = ADP + phosphate + H(+)</text>
        <dbReference type="Rhea" id="RHEA:13065"/>
        <dbReference type="ChEBI" id="CHEBI:15377"/>
        <dbReference type="ChEBI" id="CHEBI:15378"/>
        <dbReference type="ChEBI" id="CHEBI:30616"/>
        <dbReference type="ChEBI" id="CHEBI:43474"/>
        <dbReference type="ChEBI" id="CHEBI:456216"/>
        <dbReference type="EC" id="3.6.4.12"/>
    </reaction>
    <physiologicalReaction direction="left-to-right" evidence="17">
        <dbReference type="Rhea" id="RHEA:13066"/>
    </physiologicalReaction>
</comment>
<evidence type="ECO:0000256" key="9">
    <source>
        <dbReference type="ARBA" id="ARBA00022801"/>
    </source>
</evidence>
<dbReference type="InterPro" id="IPR031327">
    <property type="entry name" value="MCM"/>
</dbReference>
<dbReference type="InterPro" id="IPR038665">
    <property type="entry name" value="Voltage-dep_anion_channel_sf"/>
</dbReference>
<feature type="compositionally biased region" description="Low complexity" evidence="20">
    <location>
        <begin position="139"/>
        <end position="152"/>
    </location>
</feature>
<evidence type="ECO:0000313" key="24">
    <source>
        <dbReference type="Proteomes" id="UP000019462"/>
    </source>
</evidence>
<dbReference type="Pfam" id="PF03595">
    <property type="entry name" value="SLAC1"/>
    <property type="match status" value="1"/>
</dbReference>
<feature type="transmembrane region" description="Helical" evidence="21">
    <location>
        <begin position="325"/>
        <end position="347"/>
    </location>
</feature>
<dbReference type="GO" id="GO:0016887">
    <property type="term" value="F:ATP hydrolysis activity"/>
    <property type="evidence" value="ECO:0007669"/>
    <property type="project" value="RHEA"/>
</dbReference>
<dbReference type="PRINTS" id="PR01663">
    <property type="entry name" value="MCMPROTEIN7"/>
</dbReference>
<dbReference type="PRINTS" id="PR01657">
    <property type="entry name" value="MCMFAMILY"/>
</dbReference>
<evidence type="ECO:0000256" key="19">
    <source>
        <dbReference type="RuleBase" id="RU004070"/>
    </source>
</evidence>
<dbReference type="EMBL" id="AWNI01000015">
    <property type="protein sequence ID" value="ETS61535.1"/>
    <property type="molecule type" value="Genomic_DNA"/>
</dbReference>
<feature type="region of interest" description="Disordered" evidence="20">
    <location>
        <begin position="60"/>
        <end position="166"/>
    </location>
</feature>
<dbReference type="OrthoDB" id="3207464at2759"/>
<dbReference type="PANTHER" id="PTHR11630:SF26">
    <property type="entry name" value="DNA REPLICATION LICENSING FACTOR MCM7"/>
    <property type="match status" value="1"/>
</dbReference>
<dbReference type="PROSITE" id="PS50051">
    <property type="entry name" value="MCM_2"/>
    <property type="match status" value="1"/>
</dbReference>
<evidence type="ECO:0000256" key="5">
    <source>
        <dbReference type="ARBA" id="ARBA00022448"/>
    </source>
</evidence>
<gene>
    <name evidence="23" type="ORF">PaG_04284</name>
</gene>
<dbReference type="GO" id="GO:0003697">
    <property type="term" value="F:single-stranded DNA binding"/>
    <property type="evidence" value="ECO:0007669"/>
    <property type="project" value="TreeGrafter"/>
</dbReference>
<dbReference type="InterPro" id="IPR027925">
    <property type="entry name" value="MCM_N"/>
</dbReference>
<dbReference type="GO" id="GO:0006279">
    <property type="term" value="P:premeiotic DNA replication"/>
    <property type="evidence" value="ECO:0007669"/>
    <property type="project" value="UniProtKB-ARBA"/>
</dbReference>
<evidence type="ECO:0000256" key="16">
    <source>
        <dbReference type="ARBA" id="ARBA00023306"/>
    </source>
</evidence>
<dbReference type="Gene3D" id="2.40.50.140">
    <property type="entry name" value="Nucleic acid-binding proteins"/>
    <property type="match status" value="1"/>
</dbReference>
<feature type="transmembrane region" description="Helical" evidence="21">
    <location>
        <begin position="509"/>
        <end position="528"/>
    </location>
</feature>
<comment type="subcellular location">
    <subcellularLocation>
        <location evidence="2">Membrane</location>
        <topology evidence="2">Multi-pass membrane protein</topology>
    </subcellularLocation>
    <subcellularLocation>
        <location evidence="1">Nucleus</location>
    </subcellularLocation>
</comment>
<keyword evidence="24" id="KW-1185">Reference proteome</keyword>
<dbReference type="GO" id="GO:0097373">
    <property type="term" value="C:MCM core complex"/>
    <property type="evidence" value="ECO:0007669"/>
    <property type="project" value="UniProtKB-ARBA"/>
</dbReference>
<feature type="transmembrane region" description="Helical" evidence="21">
    <location>
        <begin position="254"/>
        <end position="271"/>
    </location>
</feature>
<dbReference type="PANTHER" id="PTHR11630">
    <property type="entry name" value="DNA REPLICATION LICENSING FACTOR MCM FAMILY MEMBER"/>
    <property type="match status" value="1"/>
</dbReference>
<evidence type="ECO:0000256" key="17">
    <source>
        <dbReference type="ARBA" id="ARBA00048432"/>
    </source>
</evidence>
<dbReference type="Gene3D" id="1.50.10.150">
    <property type="entry name" value="Voltage-dependent anion channel"/>
    <property type="match status" value="1"/>
</dbReference>
<dbReference type="InterPro" id="IPR001208">
    <property type="entry name" value="MCM_dom"/>
</dbReference>
<sequence length="1440" mass="157823">MTSNQLYQDAPGLEPQRDVKAVAREHCHTDQDDVARELEAGRVEAAADDEFAMEDAETYGERLTRVLTGEADATQPSSARKDGGSNRAPRSKLALMRRRKADAKRNKASKAAWRTGVRERAEELARTADSEKATQARPTQSAASGTSSTQASDVPHRIKMVGDDGKPMRRHGIRERVLHFTPSWFSVTMGTGVIATLLNLLPWPSIHSGLRYPAAVFLLADIVIFIVFLCAFLARYVMYPEVLPLTIKHPQKSMFLGTLPMGLITIVSGIAQLGTVEFGLGVGFALAASGVWWACVVLSLLTSIGVPFSMMTYQKHYFEGITAALLLPIVPPITAAATGSVLAEIFIERYPTYAFTIMVVSYLVLGIGLPLALLIQVLYFQRLLLFNSPPRDVIISVFLPLGPCGQGGYACLHLGRVALQLFPLISTPASSSGVPQLFSVGQALYGAGLISAMMLFGLGMWWLVIGVCTIIRELSHGKLGFNMGWWGLTFPSASLAICTASLAVELDSLALKITYTALVIANIALWTGSYEVLRLVCYRLVFAIGVIVSQWSMVSSSETRRPNSEKTRAESETRVGHSRTPRSTAANIASDTPPLPKEGLVAMAASAPILPTISINVDYDEERQKITDFLCFFKAPASRLTTLVSHGAGAPISLEDADDDQDELERELSGAIDRMDVDRSAAQRRSRARAEAEASSSRQVPFYMHQLQNIANREQDSLVVELDDVAAHVNTTTGESGAQLVGAIRSNAKRYADLFAECVDRLVPEPSKDISHKDDVLDVIRHQRMERNARTVESAQDPNDTGVAPEDASDNVFPPVLLRRYTLYLKPSTRRVAGEQPEEPLAVRAVRGSHLGKLITVRGIVTRVSEVKPFLLVDAYACDVCGAEVFQEVTSRQYMPLTQCNSRKCLTNNTRGPLYPQVRASKFVPFQEVKIQEMADQVPVGHIPRTMTIHVYGPLTRAMNPGDVVHVGGIFLPMPYSGFKAIRAGLLTDTYLDAQSIHQLKKQYTAMQRTPEIAAQIAELKDDPALYQKLASSIAPEIYGHEDVKKCLLLLLVGGVSKTVGDGMKIRGDINVCLMGDPGVAKSQLLKYISKVAPRGVYTTGRGSSGVGLTAAVMRDPVTDEMVLEGGALVLADNGIACIDEFDKMEESDRTAIHEVMEQQTISISKAGITTTLNARTSILAAANPLYGRYNPRVSPVDNINLPAALLSRFDILYLILDTPSRDDDERLAQHVTYVHMHSAHPELEYDVISPTLMRHYIALARQKRPVLSKAVSDYVVGAYVQMRNQYKEDELSTDSTGPSSSGTGYVSARTLLGIIRLSQALARLRFDDQVSLPDVDEALRLLEVSKSSVLNHPSLATRDVAQDHTYISKIYRIIREFYNTHTAALADDDAMDIDHAIPIPQLRARILASGFVEDQFQECLQEYQDLGVLQVSANRLLFL</sequence>
<dbReference type="InterPro" id="IPR018525">
    <property type="entry name" value="MCM_CS"/>
</dbReference>
<dbReference type="Pfam" id="PF17855">
    <property type="entry name" value="MCM_lid"/>
    <property type="match status" value="1"/>
</dbReference>
<dbReference type="SMART" id="SM00350">
    <property type="entry name" value="MCM"/>
    <property type="match status" value="1"/>
</dbReference>
<dbReference type="InterPro" id="IPR027417">
    <property type="entry name" value="P-loop_NTPase"/>
</dbReference>
<dbReference type="Gene3D" id="3.40.50.300">
    <property type="entry name" value="P-loop containing nucleotide triphosphate hydrolases"/>
    <property type="match status" value="1"/>
</dbReference>
<keyword evidence="7" id="KW-0235">DNA replication</keyword>
<dbReference type="InterPro" id="IPR008050">
    <property type="entry name" value="MCM7"/>
</dbReference>
<dbReference type="GO" id="GO:0005524">
    <property type="term" value="F:ATP binding"/>
    <property type="evidence" value="ECO:0007669"/>
    <property type="project" value="UniProtKB-KW"/>
</dbReference>
<evidence type="ECO:0000256" key="10">
    <source>
        <dbReference type="ARBA" id="ARBA00022806"/>
    </source>
</evidence>
<dbReference type="Proteomes" id="UP000019462">
    <property type="component" value="Unassembled WGS sequence"/>
</dbReference>
<dbReference type="Gene3D" id="2.20.28.10">
    <property type="match status" value="1"/>
</dbReference>
<evidence type="ECO:0000256" key="12">
    <source>
        <dbReference type="ARBA" id="ARBA00022989"/>
    </source>
</evidence>
<name>W3VJ36_MOEAP</name>
<dbReference type="GO" id="GO:0055085">
    <property type="term" value="P:transmembrane transport"/>
    <property type="evidence" value="ECO:0007669"/>
    <property type="project" value="InterPro"/>
</dbReference>
<feature type="compositionally biased region" description="Basic and acidic residues" evidence="20">
    <location>
        <begin position="559"/>
        <end position="575"/>
    </location>
</feature>
<dbReference type="GO" id="GO:0005656">
    <property type="term" value="C:nuclear pre-replicative complex"/>
    <property type="evidence" value="ECO:0007669"/>
    <property type="project" value="UniProtKB-ARBA"/>
</dbReference>
<dbReference type="GO" id="GO:0031261">
    <property type="term" value="C:DNA replication preinitiation complex"/>
    <property type="evidence" value="ECO:0007669"/>
    <property type="project" value="UniProtKB-ARBA"/>
</dbReference>
<comment type="caution">
    <text evidence="23">The sequence shown here is derived from an EMBL/GenBank/DDBJ whole genome shotgun (WGS) entry which is preliminary data.</text>
</comment>
<dbReference type="GO" id="GO:0006270">
    <property type="term" value="P:DNA replication initiation"/>
    <property type="evidence" value="ECO:0007669"/>
    <property type="project" value="InterPro"/>
</dbReference>
<evidence type="ECO:0000256" key="4">
    <source>
        <dbReference type="ARBA" id="ARBA00012551"/>
    </source>
</evidence>
<feature type="transmembrane region" description="Helical" evidence="21">
    <location>
        <begin position="177"/>
        <end position="200"/>
    </location>
</feature>
<keyword evidence="6 21" id="KW-0812">Transmembrane</keyword>
<organism evidence="23 24">
    <name type="scientific">Moesziomyces aphidis</name>
    <name type="common">Pseudozyma aphidis</name>
    <dbReference type="NCBI Taxonomy" id="84754"/>
    <lineage>
        <taxon>Eukaryota</taxon>
        <taxon>Fungi</taxon>
        <taxon>Dikarya</taxon>
        <taxon>Basidiomycota</taxon>
        <taxon>Ustilaginomycotina</taxon>
        <taxon>Ustilaginomycetes</taxon>
        <taxon>Ustilaginales</taxon>
        <taxon>Ustilaginaceae</taxon>
        <taxon>Moesziomyces</taxon>
    </lineage>
</organism>
<evidence type="ECO:0000259" key="22">
    <source>
        <dbReference type="PROSITE" id="PS50051"/>
    </source>
</evidence>
<keyword evidence="5" id="KW-0813">Transport</keyword>
<dbReference type="GO" id="GO:0000727">
    <property type="term" value="P:double-strand break repair via break-induced replication"/>
    <property type="evidence" value="ECO:0007669"/>
    <property type="project" value="TreeGrafter"/>
</dbReference>
<evidence type="ECO:0000256" key="20">
    <source>
        <dbReference type="SAM" id="MobiDB-lite"/>
    </source>
</evidence>
<protein>
    <recommendedName>
        <fullName evidence="4">DNA helicase</fullName>
        <ecNumber evidence="4">3.6.4.12</ecNumber>
    </recommendedName>
    <alternativeName>
        <fullName evidence="18">Minichromosome maintenance protein 7</fullName>
    </alternativeName>
</protein>
<evidence type="ECO:0000256" key="11">
    <source>
        <dbReference type="ARBA" id="ARBA00022840"/>
    </source>
</evidence>
<evidence type="ECO:0000256" key="1">
    <source>
        <dbReference type="ARBA" id="ARBA00004123"/>
    </source>
</evidence>
<feature type="compositionally biased region" description="Basic residues" evidence="20">
    <location>
        <begin position="95"/>
        <end position="108"/>
    </location>
</feature>
<dbReference type="CDD" id="cd09318">
    <property type="entry name" value="TDT_SSU1"/>
    <property type="match status" value="1"/>
</dbReference>
<feature type="transmembrane region" description="Helical" evidence="21">
    <location>
        <begin position="353"/>
        <end position="380"/>
    </location>
</feature>
<evidence type="ECO:0000256" key="2">
    <source>
        <dbReference type="ARBA" id="ARBA00004141"/>
    </source>
</evidence>
<comment type="similarity">
    <text evidence="3">Belongs to the tellurite-resistance/dicarboxylate transporter (TDT) family.</text>
</comment>
<dbReference type="PROSITE" id="PS00847">
    <property type="entry name" value="MCM_1"/>
    <property type="match status" value="1"/>
</dbReference>
<dbReference type="GO" id="GO:0006271">
    <property type="term" value="P:DNA strand elongation involved in DNA replication"/>
    <property type="evidence" value="ECO:0007669"/>
    <property type="project" value="TreeGrafter"/>
</dbReference>
<dbReference type="InterPro" id="IPR004695">
    <property type="entry name" value="SLAC1/Mae1/Ssu1/TehA"/>
</dbReference>
<keyword evidence="13 19" id="KW-0238">DNA-binding</keyword>
<comment type="similarity">
    <text evidence="19">Belongs to the MCM family.</text>
</comment>
<feature type="transmembrane region" description="Helical" evidence="21">
    <location>
        <begin position="392"/>
        <end position="415"/>
    </location>
</feature>